<organism evidence="5 6">
    <name type="scientific">Anguilla anguilla</name>
    <name type="common">European freshwater eel</name>
    <name type="synonym">Muraena anguilla</name>
    <dbReference type="NCBI Taxonomy" id="7936"/>
    <lineage>
        <taxon>Eukaryota</taxon>
        <taxon>Metazoa</taxon>
        <taxon>Chordata</taxon>
        <taxon>Craniata</taxon>
        <taxon>Vertebrata</taxon>
        <taxon>Euteleostomi</taxon>
        <taxon>Actinopterygii</taxon>
        <taxon>Neopterygii</taxon>
        <taxon>Teleostei</taxon>
        <taxon>Anguilliformes</taxon>
        <taxon>Anguillidae</taxon>
        <taxon>Anguilla</taxon>
    </lineage>
</organism>
<reference evidence="5" key="1">
    <citation type="submission" date="2021-01" db="EMBL/GenBank/DDBJ databases">
        <title>A chromosome-scale assembly of European eel, Anguilla anguilla.</title>
        <authorList>
            <person name="Henkel C."/>
            <person name="Jong-Raadsen S.A."/>
            <person name="Dufour S."/>
            <person name="Weltzien F.-A."/>
            <person name="Palstra A.P."/>
            <person name="Pelster B."/>
            <person name="Spaink H.P."/>
            <person name="Van Den Thillart G.E."/>
            <person name="Jansen H."/>
            <person name="Zahm M."/>
            <person name="Klopp C."/>
            <person name="Cedric C."/>
            <person name="Louis A."/>
            <person name="Berthelot C."/>
            <person name="Parey E."/>
            <person name="Roest Crollius H."/>
            <person name="Montfort J."/>
            <person name="Robinson-Rechavi M."/>
            <person name="Bucao C."/>
            <person name="Bouchez O."/>
            <person name="Gislard M."/>
            <person name="Lluch J."/>
            <person name="Milhes M."/>
            <person name="Lampietro C."/>
            <person name="Lopez Roques C."/>
            <person name="Donnadieu C."/>
            <person name="Braasch I."/>
            <person name="Desvignes T."/>
            <person name="Postlethwait J."/>
            <person name="Bobe J."/>
            <person name="Guiguen Y."/>
            <person name="Dirks R."/>
        </authorList>
    </citation>
    <scope>NUCLEOTIDE SEQUENCE</scope>
    <source>
        <strain evidence="5">Tag_6206</strain>
        <tissue evidence="5">Liver</tissue>
    </source>
</reference>
<evidence type="ECO:0000313" key="6">
    <source>
        <dbReference type="Proteomes" id="UP001044222"/>
    </source>
</evidence>
<dbReference type="InterPro" id="IPR029841">
    <property type="entry name" value="CDKN1A"/>
</dbReference>
<keyword evidence="2" id="KW-0649">Protein kinase inhibitor</keyword>
<dbReference type="Pfam" id="PF02234">
    <property type="entry name" value="CDI"/>
    <property type="match status" value="1"/>
</dbReference>
<dbReference type="AlphaFoldDB" id="A0A9D3RMA7"/>
<dbReference type="PANTHER" id="PTHR46778">
    <property type="entry name" value="CYCLIN-DEPENDENT KINASE INHIBITOR 1-RELATED"/>
    <property type="match status" value="1"/>
</dbReference>
<dbReference type="GO" id="GO:2000045">
    <property type="term" value="P:regulation of G1/S transition of mitotic cell cycle"/>
    <property type="evidence" value="ECO:0007669"/>
    <property type="project" value="TreeGrafter"/>
</dbReference>
<protein>
    <recommendedName>
        <fullName evidence="4">Cyclin-dependent kinase inhibitor domain-containing protein</fullName>
    </recommendedName>
</protein>
<feature type="compositionally biased region" description="Low complexity" evidence="3">
    <location>
        <begin position="95"/>
        <end position="106"/>
    </location>
</feature>
<dbReference type="GO" id="GO:0005634">
    <property type="term" value="C:nucleus"/>
    <property type="evidence" value="ECO:0007669"/>
    <property type="project" value="InterPro"/>
</dbReference>
<dbReference type="InterPro" id="IPR003175">
    <property type="entry name" value="CDI_dom"/>
</dbReference>
<dbReference type="GO" id="GO:0004861">
    <property type="term" value="F:cyclin-dependent protein serine/threonine kinase inhibitor activity"/>
    <property type="evidence" value="ECO:0007669"/>
    <property type="project" value="InterPro"/>
</dbReference>
<evidence type="ECO:0000256" key="2">
    <source>
        <dbReference type="ARBA" id="ARBA00023013"/>
    </source>
</evidence>
<feature type="domain" description="Cyclin-dependent kinase inhibitor" evidence="4">
    <location>
        <begin position="25"/>
        <end position="73"/>
    </location>
</feature>
<evidence type="ECO:0000313" key="5">
    <source>
        <dbReference type="EMBL" id="KAG5835571.1"/>
    </source>
</evidence>
<dbReference type="PANTHER" id="PTHR46778:SF1">
    <property type="entry name" value="CYCLIN-DEPENDENT KINASE INHIBITOR 1"/>
    <property type="match status" value="1"/>
</dbReference>
<dbReference type="InterPro" id="IPR044898">
    <property type="entry name" value="CDI_dom_sf"/>
</dbReference>
<proteinExistence type="inferred from homology"/>
<comment type="caution">
    <text evidence="5">The sequence shown here is derived from an EMBL/GenBank/DDBJ whole genome shotgun (WGS) entry which is preliminary data.</text>
</comment>
<evidence type="ECO:0000256" key="3">
    <source>
        <dbReference type="SAM" id="MobiDB-lite"/>
    </source>
</evidence>
<feature type="region of interest" description="Disordered" evidence="3">
    <location>
        <begin position="88"/>
        <end position="164"/>
    </location>
</feature>
<dbReference type="Gene3D" id="4.10.365.10">
    <property type="entry name" value="p27"/>
    <property type="match status" value="1"/>
</dbReference>
<comment type="similarity">
    <text evidence="1">Belongs to the CDI family.</text>
</comment>
<evidence type="ECO:0000259" key="4">
    <source>
        <dbReference type="Pfam" id="PF02234"/>
    </source>
</evidence>
<dbReference type="Proteomes" id="UP001044222">
    <property type="component" value="Chromosome 14"/>
</dbReference>
<sequence>MCRTMSTINKRILTALGNGPTRRRLFGPVDREQLREECRNQLRKDLEDASHRWSFDFATETPMVGGDFQWEGVVGPRVPALYRSRLVGSADARRPGASASRAASGPTDKENVPCTPTRCQTQPQNLEMTPEKNHSQRLKRKQTNITDFYQAKRRVVATSRKSGQ</sequence>
<feature type="compositionally biased region" description="Polar residues" evidence="3">
    <location>
        <begin position="117"/>
        <end position="127"/>
    </location>
</feature>
<dbReference type="GO" id="GO:0006974">
    <property type="term" value="P:DNA damage response"/>
    <property type="evidence" value="ECO:0007669"/>
    <property type="project" value="TreeGrafter"/>
</dbReference>
<name>A0A9D3RMA7_ANGAN</name>
<dbReference type="GO" id="GO:0000307">
    <property type="term" value="C:cyclin-dependent protein kinase holoenzyme complex"/>
    <property type="evidence" value="ECO:0007669"/>
    <property type="project" value="TreeGrafter"/>
</dbReference>
<dbReference type="EMBL" id="JAFIRN010000014">
    <property type="protein sequence ID" value="KAG5835571.1"/>
    <property type="molecule type" value="Genomic_DNA"/>
</dbReference>
<dbReference type="GO" id="GO:0072331">
    <property type="term" value="P:signal transduction by p53 class mediator"/>
    <property type="evidence" value="ECO:0007669"/>
    <property type="project" value="InterPro"/>
</dbReference>
<gene>
    <name evidence="5" type="ORF">ANANG_G00245420</name>
</gene>
<keyword evidence="6" id="KW-1185">Reference proteome</keyword>
<accession>A0A9D3RMA7</accession>
<evidence type="ECO:0000256" key="1">
    <source>
        <dbReference type="ARBA" id="ARBA00006726"/>
    </source>
</evidence>